<dbReference type="InterPro" id="IPR003347">
    <property type="entry name" value="JmjC_dom"/>
</dbReference>
<keyword evidence="3" id="KW-1185">Reference proteome</keyword>
<dbReference type="PANTHER" id="PTHR12461:SF95">
    <property type="entry name" value="JMJC DOMAIN-CONTAINING PROTEIN"/>
    <property type="match status" value="1"/>
</dbReference>
<dbReference type="SMART" id="SM00558">
    <property type="entry name" value="JmjC"/>
    <property type="match status" value="1"/>
</dbReference>
<dbReference type="GO" id="GO:0051864">
    <property type="term" value="F:histone H3K36 demethylase activity"/>
    <property type="evidence" value="ECO:0007669"/>
    <property type="project" value="TreeGrafter"/>
</dbReference>
<evidence type="ECO:0000313" key="2">
    <source>
        <dbReference type="EMBL" id="KAL0481464.1"/>
    </source>
</evidence>
<dbReference type="Gene3D" id="2.60.120.650">
    <property type="entry name" value="Cupin"/>
    <property type="match status" value="1"/>
</dbReference>
<evidence type="ECO:0000313" key="3">
    <source>
        <dbReference type="Proteomes" id="UP001431209"/>
    </source>
</evidence>
<gene>
    <name evidence="2" type="ORF">AKO1_011210</name>
</gene>
<reference evidence="2 3" key="1">
    <citation type="submission" date="2024-03" db="EMBL/GenBank/DDBJ databases">
        <title>The Acrasis kona genome and developmental transcriptomes reveal deep origins of eukaryotic multicellular pathways.</title>
        <authorList>
            <person name="Sheikh S."/>
            <person name="Fu C.-J."/>
            <person name="Brown M.W."/>
            <person name="Baldauf S.L."/>
        </authorList>
    </citation>
    <scope>NUCLEOTIDE SEQUENCE [LARGE SCALE GENOMIC DNA]</scope>
    <source>
        <strain evidence="2 3">ATCC MYA-3509</strain>
    </source>
</reference>
<dbReference type="Proteomes" id="UP001431209">
    <property type="component" value="Unassembled WGS sequence"/>
</dbReference>
<dbReference type="EMBL" id="JAOPGA020000768">
    <property type="protein sequence ID" value="KAL0481464.1"/>
    <property type="molecule type" value="Genomic_DNA"/>
</dbReference>
<comment type="caution">
    <text evidence="2">The sequence shown here is derived from an EMBL/GenBank/DDBJ whole genome shotgun (WGS) entry which is preliminary data.</text>
</comment>
<sequence>MIIKQVDRRRNLSSEDFLNEYFNTDTPVILEDAVSTWWPQALQKWSIDYLTDQLGDRIVDVRKNTSTIDYKLGKRYLLAKIPFSKYAFWHKNNMPERYDHYLAVNNIKAAFPEISPHIPLPDHVGKLHAGPYLWIAPDGHYEYTHVDAHDNFCAIIRGRKNFRIFSTGDFDKLYPHDFGSKGKTVQSRVHLDNIDYELYPKMRQAVCMEADIGQGDVVFVPSLFWHQVTTIDPCTISVNIFFGPRGDDQYIKKMLTNPRSDAFRHWILNVIVQNKDAPSFDHLIEEDLPGSIKNFLFKQYHEHCTDQQIEQIVSWVRDYFKQEHGIEHSLVTSEKGAARKHPRQLKIRGLSWRS</sequence>
<dbReference type="PANTHER" id="PTHR12461">
    <property type="entry name" value="HYPOXIA-INDUCIBLE FACTOR 1 ALPHA INHIBITOR-RELATED"/>
    <property type="match status" value="1"/>
</dbReference>
<dbReference type="SUPFAM" id="SSF51197">
    <property type="entry name" value="Clavaminate synthase-like"/>
    <property type="match status" value="1"/>
</dbReference>
<dbReference type="Pfam" id="PF13621">
    <property type="entry name" value="Cupin_8"/>
    <property type="match status" value="1"/>
</dbReference>
<evidence type="ECO:0000259" key="1">
    <source>
        <dbReference type="PROSITE" id="PS51184"/>
    </source>
</evidence>
<dbReference type="AlphaFoldDB" id="A0AAW2YWK1"/>
<dbReference type="GO" id="GO:0005634">
    <property type="term" value="C:nucleus"/>
    <property type="evidence" value="ECO:0007669"/>
    <property type="project" value="TreeGrafter"/>
</dbReference>
<proteinExistence type="predicted"/>
<feature type="domain" description="JmjC" evidence="1">
    <location>
        <begin position="91"/>
        <end position="259"/>
    </location>
</feature>
<organism evidence="2 3">
    <name type="scientific">Acrasis kona</name>
    <dbReference type="NCBI Taxonomy" id="1008807"/>
    <lineage>
        <taxon>Eukaryota</taxon>
        <taxon>Discoba</taxon>
        <taxon>Heterolobosea</taxon>
        <taxon>Tetramitia</taxon>
        <taxon>Eutetramitia</taxon>
        <taxon>Acrasidae</taxon>
        <taxon>Acrasis</taxon>
    </lineage>
</organism>
<accession>A0AAW2YWK1</accession>
<dbReference type="PROSITE" id="PS51184">
    <property type="entry name" value="JMJC"/>
    <property type="match status" value="1"/>
</dbReference>
<dbReference type="InterPro" id="IPR041667">
    <property type="entry name" value="Cupin_8"/>
</dbReference>
<name>A0AAW2YWK1_9EUKA</name>
<protein>
    <submittedName>
        <fullName evidence="2">Lysine-specific demethylase</fullName>
    </submittedName>
</protein>